<dbReference type="OrthoDB" id="1438982at2"/>
<protein>
    <submittedName>
        <fullName evidence="2">Uncharacterized protein</fullName>
    </submittedName>
</protein>
<keyword evidence="1" id="KW-0472">Membrane</keyword>
<feature type="transmembrane region" description="Helical" evidence="1">
    <location>
        <begin position="56"/>
        <end position="74"/>
    </location>
</feature>
<feature type="transmembrane region" description="Helical" evidence="1">
    <location>
        <begin position="86"/>
        <end position="104"/>
    </location>
</feature>
<keyword evidence="3" id="KW-1185">Reference proteome</keyword>
<organism evidence="2 3">
    <name type="scientific">Pontibacter lucknowensis</name>
    <dbReference type="NCBI Taxonomy" id="1077936"/>
    <lineage>
        <taxon>Bacteria</taxon>
        <taxon>Pseudomonadati</taxon>
        <taxon>Bacteroidota</taxon>
        <taxon>Cytophagia</taxon>
        <taxon>Cytophagales</taxon>
        <taxon>Hymenobacteraceae</taxon>
        <taxon>Pontibacter</taxon>
    </lineage>
</organism>
<gene>
    <name evidence="2" type="ORF">SAMN05421545_0184</name>
</gene>
<evidence type="ECO:0000256" key="1">
    <source>
        <dbReference type="SAM" id="Phobius"/>
    </source>
</evidence>
<dbReference type="RefSeq" id="WP_007655075.1">
    <property type="nucleotide sequence ID" value="NZ_FTNM01000001.1"/>
</dbReference>
<reference evidence="3" key="1">
    <citation type="submission" date="2017-01" db="EMBL/GenBank/DDBJ databases">
        <authorList>
            <person name="Varghese N."/>
            <person name="Submissions S."/>
        </authorList>
    </citation>
    <scope>NUCLEOTIDE SEQUENCE [LARGE SCALE GENOMIC DNA]</scope>
    <source>
        <strain evidence="3">DM9</strain>
    </source>
</reference>
<keyword evidence="1" id="KW-1133">Transmembrane helix</keyword>
<dbReference type="Proteomes" id="UP000185924">
    <property type="component" value="Unassembled WGS sequence"/>
</dbReference>
<proteinExistence type="predicted"/>
<keyword evidence="1" id="KW-0812">Transmembrane</keyword>
<dbReference type="EMBL" id="FTNM01000001">
    <property type="protein sequence ID" value="SIQ49901.1"/>
    <property type="molecule type" value="Genomic_DNA"/>
</dbReference>
<evidence type="ECO:0000313" key="3">
    <source>
        <dbReference type="Proteomes" id="UP000185924"/>
    </source>
</evidence>
<name>A0A1N6T986_9BACT</name>
<dbReference type="AlphaFoldDB" id="A0A1N6T986"/>
<accession>A0A1N6T986</accession>
<sequence length="203" mass="23783">MIQLIQKSWASKKEVTIEDDGLLIKTKDIREDLEYRIRFEELGFDIIKKRVKSANIPFYIFLVFDLLYIGLIISSIIDKEPFSQQLFWVGALGFFSIMTVMSFYSRNKDVIYLTGGQKALELLAVKPDKESVSSFIEAIHNAMRLHYKNKYTSFDTDTPYEVKQGHLSWLKEIKAINSTEYEELLKESKTENIIGYKRPNWDE</sequence>
<dbReference type="STRING" id="1077936.SAMN05421545_0184"/>
<evidence type="ECO:0000313" key="2">
    <source>
        <dbReference type="EMBL" id="SIQ49901.1"/>
    </source>
</evidence>